<dbReference type="InterPro" id="IPR026960">
    <property type="entry name" value="RVT-Znf"/>
</dbReference>
<organism evidence="3">
    <name type="scientific">Fagus sylvatica</name>
    <name type="common">Beechnut</name>
    <dbReference type="NCBI Taxonomy" id="28930"/>
    <lineage>
        <taxon>Eukaryota</taxon>
        <taxon>Viridiplantae</taxon>
        <taxon>Streptophyta</taxon>
        <taxon>Embryophyta</taxon>
        <taxon>Tracheophyta</taxon>
        <taxon>Spermatophyta</taxon>
        <taxon>Magnoliopsida</taxon>
        <taxon>eudicotyledons</taxon>
        <taxon>Gunneridae</taxon>
        <taxon>Pentapetalae</taxon>
        <taxon>rosids</taxon>
        <taxon>fabids</taxon>
        <taxon>Fagales</taxon>
        <taxon>Fagaceae</taxon>
        <taxon>Fagus</taxon>
    </lineage>
</organism>
<keyword evidence="1" id="KW-0732">Signal</keyword>
<dbReference type="PANTHER" id="PTHR36617:SF5">
    <property type="entry name" value="OS05G0421675 PROTEIN"/>
    <property type="match status" value="1"/>
</dbReference>
<reference evidence="3" key="1">
    <citation type="submission" date="2018-02" db="EMBL/GenBank/DDBJ databases">
        <authorList>
            <person name="Cohen D.B."/>
            <person name="Kent A.D."/>
        </authorList>
    </citation>
    <scope>NUCLEOTIDE SEQUENCE</scope>
</reference>
<evidence type="ECO:0000256" key="1">
    <source>
        <dbReference type="SAM" id="SignalP"/>
    </source>
</evidence>
<feature type="signal peptide" evidence="1">
    <location>
        <begin position="1"/>
        <end position="17"/>
    </location>
</feature>
<evidence type="ECO:0000259" key="2">
    <source>
        <dbReference type="Pfam" id="PF13966"/>
    </source>
</evidence>
<dbReference type="PANTHER" id="PTHR36617">
    <property type="entry name" value="PROTEIN, PUTATIVE-RELATED"/>
    <property type="match status" value="1"/>
</dbReference>
<accession>A0A2N9IKL2</accession>
<sequence>MIAKLAWWVLLGHDSFCVKVLRAEYKVDSNWLQTRPARYASFAWRGLEGVRDILAKGACLLMGLGHNILVWRDPWIPDLHAFIPQPRDNFHIPQSMAVGDLMTQDKLGWDLGKLNSLFNDEIVQAIKNIPRWSNGQEDKWIWLKTTSGDLIVKSAYKEITYQEHNHNHSTIFGKIWKLHIHERLKMHLWRIASNLLPTKAALSRFANNMDVSCSLCDYICESDIHLFWTCPLARALWFESEWCIRTDVILVPDTFKLIEMLIKPPVELCILNKDKFILMGELILDQVWKL</sequence>
<dbReference type="EMBL" id="OIVN01005968">
    <property type="protein sequence ID" value="SPD24660.1"/>
    <property type="molecule type" value="Genomic_DNA"/>
</dbReference>
<feature type="domain" description="Reverse transcriptase zinc-binding" evidence="2">
    <location>
        <begin position="152"/>
        <end position="237"/>
    </location>
</feature>
<proteinExistence type="predicted"/>
<protein>
    <recommendedName>
        <fullName evidence="2">Reverse transcriptase zinc-binding domain-containing protein</fullName>
    </recommendedName>
</protein>
<gene>
    <name evidence="3" type="ORF">FSB_LOCUS52542</name>
</gene>
<evidence type="ECO:0000313" key="3">
    <source>
        <dbReference type="EMBL" id="SPD24660.1"/>
    </source>
</evidence>
<name>A0A2N9IKL2_FAGSY</name>
<dbReference type="AlphaFoldDB" id="A0A2N9IKL2"/>
<feature type="chain" id="PRO_5014867195" description="Reverse transcriptase zinc-binding domain-containing protein" evidence="1">
    <location>
        <begin position="18"/>
        <end position="290"/>
    </location>
</feature>
<dbReference type="Pfam" id="PF13966">
    <property type="entry name" value="zf-RVT"/>
    <property type="match status" value="1"/>
</dbReference>